<dbReference type="Proteomes" id="UP000484842">
    <property type="component" value="Unassembled WGS sequence"/>
</dbReference>
<name>A0A7X1TQ36_9DEIO</name>
<reference evidence="1 2" key="1">
    <citation type="submission" date="2019-10" db="EMBL/GenBank/DDBJ databases">
        <title>Deinococcus sp. isolated from soil.</title>
        <authorList>
            <person name="Li Y."/>
            <person name="Wang J."/>
        </authorList>
    </citation>
    <scope>NUCLEOTIDE SEQUENCE [LARGE SCALE GENOMIC DNA]</scope>
    <source>
        <strain evidence="1 2">SDU3-2</strain>
    </source>
</reference>
<sequence length="227" mass="24869">MDRWADALARMGMNWPGPTPPRSLAEVRAAFPDMQDADLRRAVWTALGQPRPRSLKLSPQARARLSHLTELRDVFSPADAARVGAELAGEGRLAADLLAVRPWLPSGTSAREVLPAVLRGEWSGLLALLGEHGPWVYAATVADLQALARLNGELVTAASHAEEETVLDAALASGRTFPALLARLEVTDYRRPTPGPAPDLVAWEAAFWQEAERQARTAHERWQARRR</sequence>
<evidence type="ECO:0000313" key="1">
    <source>
        <dbReference type="EMBL" id="MPY65293.1"/>
    </source>
</evidence>
<organism evidence="1 2">
    <name type="scientific">Deinococcus terrestris</name>
    <dbReference type="NCBI Taxonomy" id="2651870"/>
    <lineage>
        <taxon>Bacteria</taxon>
        <taxon>Thermotogati</taxon>
        <taxon>Deinococcota</taxon>
        <taxon>Deinococci</taxon>
        <taxon>Deinococcales</taxon>
        <taxon>Deinococcaceae</taxon>
        <taxon>Deinococcus</taxon>
    </lineage>
</organism>
<comment type="caution">
    <text evidence="1">The sequence shown here is derived from an EMBL/GenBank/DDBJ whole genome shotgun (WGS) entry which is preliminary data.</text>
</comment>
<keyword evidence="2" id="KW-1185">Reference proteome</keyword>
<dbReference type="AlphaFoldDB" id="A0A7X1TQ36"/>
<protein>
    <submittedName>
        <fullName evidence="1">Uncharacterized protein</fullName>
    </submittedName>
</protein>
<gene>
    <name evidence="1" type="ORF">F8S09_01100</name>
</gene>
<proteinExistence type="predicted"/>
<accession>A0A7X1TQ36</accession>
<dbReference type="EMBL" id="WBSL01000001">
    <property type="protein sequence ID" value="MPY65293.1"/>
    <property type="molecule type" value="Genomic_DNA"/>
</dbReference>
<evidence type="ECO:0000313" key="2">
    <source>
        <dbReference type="Proteomes" id="UP000484842"/>
    </source>
</evidence>
<dbReference type="RefSeq" id="WP_152868211.1">
    <property type="nucleotide sequence ID" value="NZ_WBSL01000001.1"/>
</dbReference>